<dbReference type="OrthoDB" id="9810816at2"/>
<dbReference type="EMBL" id="CP032096">
    <property type="protein sequence ID" value="QBZ83478.1"/>
    <property type="molecule type" value="Genomic_DNA"/>
</dbReference>
<protein>
    <recommendedName>
        <fullName evidence="5">Flagellar hook-associated protein 2</fullName>
        <shortName evidence="5">HAP2</shortName>
    </recommendedName>
    <alternativeName>
        <fullName evidence="5">Flagellar cap protein</fullName>
    </alternativeName>
</protein>
<proteinExistence type="inferred from homology"/>
<feature type="domain" description="Flagellar hook-associated protein 2 C-terminal" evidence="7">
    <location>
        <begin position="212"/>
        <end position="383"/>
    </location>
</feature>
<accession>A0A4P7P0E1</accession>
<keyword evidence="4 5" id="KW-0975">Bacterial flagellum</keyword>
<dbReference type="PANTHER" id="PTHR30288">
    <property type="entry name" value="FLAGELLAR CAP/ASSEMBLY PROTEIN FLID"/>
    <property type="match status" value="1"/>
</dbReference>
<evidence type="ECO:0000256" key="3">
    <source>
        <dbReference type="ARBA" id="ARBA00023054"/>
    </source>
</evidence>
<keyword evidence="3" id="KW-0175">Coiled coil</keyword>
<evidence type="ECO:0000259" key="6">
    <source>
        <dbReference type="Pfam" id="PF02465"/>
    </source>
</evidence>
<organism evidence="8 9">
    <name type="scientific">Hydrogenovibrio crunogenus</name>
    <dbReference type="NCBI Taxonomy" id="39765"/>
    <lineage>
        <taxon>Bacteria</taxon>
        <taxon>Pseudomonadati</taxon>
        <taxon>Pseudomonadota</taxon>
        <taxon>Gammaproteobacteria</taxon>
        <taxon>Thiotrichales</taxon>
        <taxon>Piscirickettsiaceae</taxon>
        <taxon>Hydrogenovibrio</taxon>
    </lineage>
</organism>
<feature type="domain" description="Flagellar hook-associated protein 2 C-terminal" evidence="7">
    <location>
        <begin position="691"/>
        <end position="763"/>
    </location>
</feature>
<evidence type="ECO:0000256" key="1">
    <source>
        <dbReference type="ARBA" id="ARBA00009764"/>
    </source>
</evidence>
<evidence type="ECO:0000256" key="2">
    <source>
        <dbReference type="ARBA" id="ARBA00011255"/>
    </source>
</evidence>
<dbReference type="GO" id="GO:0071973">
    <property type="term" value="P:bacterial-type flagellum-dependent cell motility"/>
    <property type="evidence" value="ECO:0007669"/>
    <property type="project" value="TreeGrafter"/>
</dbReference>
<dbReference type="InterPro" id="IPR040026">
    <property type="entry name" value="FliD"/>
</dbReference>
<name>A0A4P7P0E1_9GAMM</name>
<evidence type="ECO:0000313" key="8">
    <source>
        <dbReference type="EMBL" id="QBZ83478.1"/>
    </source>
</evidence>
<comment type="subunit">
    <text evidence="2 5">Homopentamer.</text>
</comment>
<dbReference type="InterPro" id="IPR010809">
    <property type="entry name" value="FliD_C"/>
</dbReference>
<evidence type="ECO:0000259" key="7">
    <source>
        <dbReference type="Pfam" id="PF07195"/>
    </source>
</evidence>
<evidence type="ECO:0000313" key="9">
    <source>
        <dbReference type="Proteomes" id="UP000296201"/>
    </source>
</evidence>
<dbReference type="RefSeq" id="WP_135796093.1">
    <property type="nucleotide sequence ID" value="NZ_CP032096.1"/>
</dbReference>
<dbReference type="GO" id="GO:0009424">
    <property type="term" value="C:bacterial-type flagellum hook"/>
    <property type="evidence" value="ECO:0007669"/>
    <property type="project" value="UniProtKB-UniRule"/>
</dbReference>
<dbReference type="GO" id="GO:0009421">
    <property type="term" value="C:bacterial-type flagellum filament cap"/>
    <property type="evidence" value="ECO:0007669"/>
    <property type="project" value="InterPro"/>
</dbReference>
<keyword evidence="8" id="KW-0969">Cilium</keyword>
<dbReference type="GO" id="GO:0005576">
    <property type="term" value="C:extracellular region"/>
    <property type="evidence" value="ECO:0007669"/>
    <property type="project" value="UniProtKB-SubCell"/>
</dbReference>
<dbReference type="Pfam" id="PF02465">
    <property type="entry name" value="FliD_N"/>
    <property type="match status" value="1"/>
</dbReference>
<keyword evidence="8" id="KW-0282">Flagellum</keyword>
<dbReference type="GO" id="GO:0007155">
    <property type="term" value="P:cell adhesion"/>
    <property type="evidence" value="ECO:0007669"/>
    <property type="project" value="InterPro"/>
</dbReference>
<keyword evidence="9" id="KW-1185">Reference proteome</keyword>
<comment type="similarity">
    <text evidence="1 5">Belongs to the FliD family.</text>
</comment>
<keyword evidence="5" id="KW-0964">Secreted</keyword>
<keyword evidence="8" id="KW-0966">Cell projection</keyword>
<dbReference type="Proteomes" id="UP000296201">
    <property type="component" value="Chromosome"/>
</dbReference>
<comment type="function">
    <text evidence="5">Required for morphogenesis and for the elongation of the flagellar filament by facilitating polymerization of the flagellin monomers at the tip of growing filament. Forms a capping structure, which prevents flagellin subunits (transported through the central channel of the flagellum) from leaking out without polymerization at the distal end.</text>
</comment>
<dbReference type="Pfam" id="PF07195">
    <property type="entry name" value="FliD_C"/>
    <property type="match status" value="2"/>
</dbReference>
<dbReference type="InterPro" id="IPR003481">
    <property type="entry name" value="FliD_N"/>
</dbReference>
<gene>
    <name evidence="8" type="primary">fliD</name>
    <name evidence="8" type="ORF">GHNINEIG_01533</name>
</gene>
<feature type="domain" description="Flagellar hook-associated protein 2 N-terminal" evidence="6">
    <location>
        <begin position="16"/>
        <end position="113"/>
    </location>
</feature>
<evidence type="ECO:0000256" key="4">
    <source>
        <dbReference type="ARBA" id="ARBA00023143"/>
    </source>
</evidence>
<dbReference type="AlphaFoldDB" id="A0A4P7P0E1"/>
<dbReference type="PANTHER" id="PTHR30288:SF0">
    <property type="entry name" value="FLAGELLAR HOOK-ASSOCIATED PROTEIN 2"/>
    <property type="match status" value="1"/>
</dbReference>
<reference evidence="8 9" key="1">
    <citation type="submission" date="2018-08" db="EMBL/GenBank/DDBJ databases">
        <title>Horizontal acquisition of hydrogen conversion ability and other habitat adaptations in Hydrogenovibrio crunogenus strains.</title>
        <authorList>
            <person name="Gonnella G."/>
            <person name="Adam N."/>
            <person name="Perner M."/>
        </authorList>
    </citation>
    <scope>NUCLEOTIDE SEQUENCE [LARGE SCALE GENOMIC DNA]</scope>
    <source>
        <strain evidence="8 9">SP-41</strain>
    </source>
</reference>
<comment type="subcellular location">
    <subcellularLocation>
        <location evidence="5">Secreted</location>
    </subcellularLocation>
    <subcellularLocation>
        <location evidence="5">Bacterial flagellum</location>
    </subcellularLocation>
</comment>
<sequence length="781" mass="81660">MANEIGSTLLNSLTNSTFDIGNMSKALATAEVAGPKAILERNVEKVTTELDAFKYLQTNLEAFNSYVTDLSSPTLFSQKNASSSNDTLVSVSATNSAALSSYQIESRQLAQAHTMVANKGFTSPSDTLSTGTLTIDVGGQVSNIAVDASNNTLEGLQKVINNGDYGVTASIINNGGSYQMMFTSKESGAAGEATISGIADFDTNGFTTTSQAQDAVMVLNGVTVTNSTNTFDQVIDGVTFQLNSASVGTISTVSVGQDSQSVKDTITSFVDVYNQLDTILDELGKYDTSDLTKEELASDEYKYYGDLAGSSLLRSVKYQVRESMSGAISQLSGGSYQSLADIGINFTRDGALEVDSAKLDTALLTDMSALSTMFSKGGTSDDPLVNVLAGSDKTQTGDYALNITQLADRATVTGGAVAGLTTDEQVAGDRISDLTSALTIDASASFDLNVNGTVNTINLASVAQTYATKDEVATAIQGQIDAAFGAGVVAISYDSSQSRFELNAASGQGTVDIAATTGMSNQGFGSASYAGQQLLDLGATDATFNVKVDESTSSAVSITAGRYTMDELALTMASTINNNADVKASGAEVSVTHDGSAFTVTSTRFGGFSSVELTGFANFGAAGFTADVLDAGQNVDGTLTTASGSLNIGAYASTADGRQVKISDYAMIAGNEAEVRGLEFEVIGGTTGARGTISYSEGYASQLETTINDLFKADTGLLSTRMSNLNDRLDRYDEKTKDIDTRYEKLLAKYQMQFSMLQSLINSSEQTRNMLTATYSNNNNN</sequence>
<evidence type="ECO:0000256" key="5">
    <source>
        <dbReference type="RuleBase" id="RU362066"/>
    </source>
</evidence>